<evidence type="ECO:0000256" key="7">
    <source>
        <dbReference type="SAM" id="Phobius"/>
    </source>
</evidence>
<keyword evidence="2 8" id="KW-0328">Glycosyltransferase</keyword>
<sequence>MNVLVATLLIVAAAQLAAILTLSLRPQPPAWEQRFPFAVHALCLGAAVLVSVALGGSLTWGLLTALALAALGFVARRRLTAFRPLGALFVVTCALLSVLPVVWLVPFAMTAVDSGASPVTLALVTLSSLVTIVCLPSDLLDEITGSEVLLRSRWRRAGATPRPRPAGFAPMVSVQLPIHSEPPEVVIGTLDALSRLDYPDYEVLVIDNNTADESLWRPVEEHCARLGERFRFLHVEGITGAKAGALNWARPHISPRAEVVGVVDADYIVEPNWLADTVGYLEDPDTGFVQCPHAYRDYESSAFTRIANAEYAFFFAAHMVSLDENGAGLTVGTMSVIRLAALDKAGGWAEWCMTEDSELAIRVHASGYKSVYLKHPLGRGLVPETWNGYKKQRFRWTYGPVQEIRAHAHLFRPRAGRTPSQLNAAQRIYHANHGLINALRGLRFAGLAVPPAMLLSMVAHGDVWPVPVTWYVPFLFVMAGRRLLQWTVYRKVMGFTAREFAGAVVAQRALFYVIGKAALVSLLNRPTLWTRTDKFRHLQSRLQAFSSAGAETVLAALFLGFAVLAVTALPFGVVSVALALTHLYQALSFSAAPALSYLAEREIRKERTPTPVPCVSPGA</sequence>
<dbReference type="InterPro" id="IPR029044">
    <property type="entry name" value="Nucleotide-diphossugar_trans"/>
</dbReference>
<accession>A0ABW9HZF7</accession>
<feature type="transmembrane region" description="Helical" evidence="7">
    <location>
        <begin position="544"/>
        <end position="566"/>
    </location>
</feature>
<feature type="transmembrane region" description="Helical" evidence="7">
    <location>
        <begin position="86"/>
        <end position="109"/>
    </location>
</feature>
<gene>
    <name evidence="8" type="ORF">ACKI18_26085</name>
</gene>
<keyword evidence="3 8" id="KW-0808">Transferase</keyword>
<dbReference type="Proteomes" id="UP001631957">
    <property type="component" value="Unassembled WGS sequence"/>
</dbReference>
<comment type="caution">
    <text evidence="8">The sequence shown here is derived from an EMBL/GenBank/DDBJ whole genome shotgun (WGS) entry which is preliminary data.</text>
</comment>
<dbReference type="InterPro" id="IPR050321">
    <property type="entry name" value="Glycosyltr_2/OpgH_subfam"/>
</dbReference>
<dbReference type="PANTHER" id="PTHR43867:SF4">
    <property type="entry name" value="BETA-(1-3)-GLUCOSYL TRANSFERASE"/>
    <property type="match status" value="1"/>
</dbReference>
<evidence type="ECO:0000256" key="5">
    <source>
        <dbReference type="ARBA" id="ARBA00022989"/>
    </source>
</evidence>
<keyword evidence="4 7" id="KW-0812">Transmembrane</keyword>
<dbReference type="RefSeq" id="WP_409122896.1">
    <property type="nucleotide sequence ID" value="NZ_JBJVNI010000014.1"/>
</dbReference>
<evidence type="ECO:0000313" key="9">
    <source>
        <dbReference type="Proteomes" id="UP001631957"/>
    </source>
</evidence>
<dbReference type="EMBL" id="JBJVNI010000014">
    <property type="protein sequence ID" value="MFM9612173.1"/>
    <property type="molecule type" value="Genomic_DNA"/>
</dbReference>
<evidence type="ECO:0000256" key="6">
    <source>
        <dbReference type="ARBA" id="ARBA00023136"/>
    </source>
</evidence>
<evidence type="ECO:0000256" key="4">
    <source>
        <dbReference type="ARBA" id="ARBA00022692"/>
    </source>
</evidence>
<evidence type="ECO:0000256" key="1">
    <source>
        <dbReference type="ARBA" id="ARBA00004141"/>
    </source>
</evidence>
<feature type="transmembrane region" description="Helical" evidence="7">
    <location>
        <begin position="41"/>
        <end position="74"/>
    </location>
</feature>
<proteinExistence type="predicted"/>
<dbReference type="Gene3D" id="3.90.550.10">
    <property type="entry name" value="Spore Coat Polysaccharide Biosynthesis Protein SpsA, Chain A"/>
    <property type="match status" value="1"/>
</dbReference>
<evidence type="ECO:0000313" key="8">
    <source>
        <dbReference type="EMBL" id="MFM9612173.1"/>
    </source>
</evidence>
<protein>
    <submittedName>
        <fullName evidence="8">Glycosyltransferase</fullName>
        <ecNumber evidence="8">2.4.-.-</ecNumber>
    </submittedName>
</protein>
<evidence type="ECO:0000256" key="3">
    <source>
        <dbReference type="ARBA" id="ARBA00022679"/>
    </source>
</evidence>
<comment type="subcellular location">
    <subcellularLocation>
        <location evidence="1">Membrane</location>
        <topology evidence="1">Multi-pass membrane protein</topology>
    </subcellularLocation>
</comment>
<dbReference type="GO" id="GO:0016757">
    <property type="term" value="F:glycosyltransferase activity"/>
    <property type="evidence" value="ECO:0007669"/>
    <property type="project" value="UniProtKB-KW"/>
</dbReference>
<dbReference type="Pfam" id="PF13641">
    <property type="entry name" value="Glyco_tranf_2_3"/>
    <property type="match status" value="1"/>
</dbReference>
<dbReference type="SUPFAM" id="SSF53448">
    <property type="entry name" value="Nucleotide-diphospho-sugar transferases"/>
    <property type="match status" value="1"/>
</dbReference>
<keyword evidence="5 7" id="KW-1133">Transmembrane helix</keyword>
<feature type="transmembrane region" description="Helical" evidence="7">
    <location>
        <begin position="500"/>
        <end position="523"/>
    </location>
</feature>
<feature type="transmembrane region" description="Helical" evidence="7">
    <location>
        <begin position="572"/>
        <end position="598"/>
    </location>
</feature>
<name>A0ABW9HZF7_9ACTN</name>
<organism evidence="8 9">
    <name type="scientific">Streptomyces niveiscabiei</name>
    <dbReference type="NCBI Taxonomy" id="164115"/>
    <lineage>
        <taxon>Bacteria</taxon>
        <taxon>Bacillati</taxon>
        <taxon>Actinomycetota</taxon>
        <taxon>Actinomycetes</taxon>
        <taxon>Kitasatosporales</taxon>
        <taxon>Streptomycetaceae</taxon>
        <taxon>Streptomyces</taxon>
    </lineage>
</organism>
<keyword evidence="9" id="KW-1185">Reference proteome</keyword>
<reference evidence="8 9" key="1">
    <citation type="submission" date="2024-12" db="EMBL/GenBank/DDBJ databases">
        <title>Forecasting of Potato common scab and diversities of Pathogenic streptomyces spp. in china.</title>
        <authorList>
            <person name="Handique U."/>
            <person name="Wu J."/>
        </authorList>
    </citation>
    <scope>NUCLEOTIDE SEQUENCE [LARGE SCALE GENOMIC DNA]</scope>
    <source>
        <strain evidence="8 9">ZRIMU1530</strain>
    </source>
</reference>
<evidence type="ECO:0000256" key="2">
    <source>
        <dbReference type="ARBA" id="ARBA00022676"/>
    </source>
</evidence>
<dbReference type="PANTHER" id="PTHR43867">
    <property type="entry name" value="CELLULOSE SYNTHASE CATALYTIC SUBUNIT A [UDP-FORMING]"/>
    <property type="match status" value="1"/>
</dbReference>
<keyword evidence="6 7" id="KW-0472">Membrane</keyword>
<dbReference type="EC" id="2.4.-.-" evidence="8"/>